<evidence type="ECO:0000256" key="1">
    <source>
        <dbReference type="SAM" id="SignalP"/>
    </source>
</evidence>
<dbReference type="OrthoDB" id="2015551at2759"/>
<evidence type="ECO:0000313" key="4">
    <source>
        <dbReference type="Proteomes" id="UP000699462"/>
    </source>
</evidence>
<sequence>MRLVLRLCWIIALCAAPTSTCRASPRTPDLQAGVVTFQAPFAGQVFFTPIEGRKLQITGMVTGLPVNSSLGVHVHEKGNLGNRCLDAGGHWNPFQRNHGDLGSSVRHEGDFGNLATDSDGRMTFNLTVQTHPEDRTYGFIGLALVIHGGTDDLGRRGDAGSLAAGNSGPRLTCGVIGRA</sequence>
<name>A0A8T0D760_9TREM</name>
<dbReference type="InterPro" id="IPR001424">
    <property type="entry name" value="SOD_Cu_Zn_dom"/>
</dbReference>
<dbReference type="InterPro" id="IPR036423">
    <property type="entry name" value="SOD-like_Cu/Zn_dom_sf"/>
</dbReference>
<dbReference type="InterPro" id="IPR024134">
    <property type="entry name" value="SOD_Cu/Zn_/chaperone"/>
</dbReference>
<feature type="chain" id="PRO_5035807980" description="Superoxide dismutase copper/zinc binding domain-containing protein" evidence="1">
    <location>
        <begin position="24"/>
        <end position="179"/>
    </location>
</feature>
<protein>
    <recommendedName>
        <fullName evidence="2">Superoxide dismutase copper/zinc binding domain-containing protein</fullName>
    </recommendedName>
</protein>
<dbReference type="Proteomes" id="UP000699462">
    <property type="component" value="Unassembled WGS sequence"/>
</dbReference>
<dbReference type="PANTHER" id="PTHR10003">
    <property type="entry name" value="SUPEROXIDE DISMUTASE CU-ZN -RELATED"/>
    <property type="match status" value="1"/>
</dbReference>
<feature type="domain" description="Superoxide dismutase copper/zinc binding" evidence="2">
    <location>
        <begin position="43"/>
        <end position="176"/>
    </location>
</feature>
<proteinExistence type="predicted"/>
<dbReference type="AlphaFoldDB" id="A0A8T0D760"/>
<dbReference type="PRINTS" id="PR00068">
    <property type="entry name" value="CUZNDISMTASE"/>
</dbReference>
<dbReference type="CDD" id="cd00305">
    <property type="entry name" value="Cu-Zn_Superoxide_Dismutase"/>
    <property type="match status" value="1"/>
</dbReference>
<dbReference type="GO" id="GO:0006801">
    <property type="term" value="P:superoxide metabolic process"/>
    <property type="evidence" value="ECO:0007669"/>
    <property type="project" value="InterPro"/>
</dbReference>
<reference evidence="3 4" key="1">
    <citation type="submission" date="2019-07" db="EMBL/GenBank/DDBJ databases">
        <title>Annotation for the trematode Paragonimus westermani.</title>
        <authorList>
            <person name="Choi Y.-J."/>
        </authorList>
    </citation>
    <scope>NUCLEOTIDE SEQUENCE [LARGE SCALE GENOMIC DNA]</scope>
    <source>
        <strain evidence="3">180907_Pwestermani</strain>
    </source>
</reference>
<dbReference type="GO" id="GO:0005507">
    <property type="term" value="F:copper ion binding"/>
    <property type="evidence" value="ECO:0007669"/>
    <property type="project" value="InterPro"/>
</dbReference>
<keyword evidence="4" id="KW-1185">Reference proteome</keyword>
<accession>A0A8T0D760</accession>
<dbReference type="EMBL" id="JTDF01019137">
    <property type="protein sequence ID" value="KAF8562568.1"/>
    <property type="molecule type" value="Genomic_DNA"/>
</dbReference>
<dbReference type="SUPFAM" id="SSF49329">
    <property type="entry name" value="Cu,Zn superoxide dismutase-like"/>
    <property type="match status" value="1"/>
</dbReference>
<keyword evidence="1" id="KW-0732">Signal</keyword>
<evidence type="ECO:0000313" key="3">
    <source>
        <dbReference type="EMBL" id="KAF8562568.1"/>
    </source>
</evidence>
<feature type="signal peptide" evidence="1">
    <location>
        <begin position="1"/>
        <end position="23"/>
    </location>
</feature>
<comment type="caution">
    <text evidence="3">The sequence shown here is derived from an EMBL/GenBank/DDBJ whole genome shotgun (WGS) entry which is preliminary data.</text>
</comment>
<dbReference type="Gene3D" id="2.60.40.200">
    <property type="entry name" value="Superoxide dismutase, copper/zinc binding domain"/>
    <property type="match status" value="1"/>
</dbReference>
<gene>
    <name evidence="3" type="ORF">P879_11113</name>
</gene>
<evidence type="ECO:0000259" key="2">
    <source>
        <dbReference type="Pfam" id="PF00080"/>
    </source>
</evidence>
<organism evidence="3 4">
    <name type="scientific">Paragonimus westermani</name>
    <dbReference type="NCBI Taxonomy" id="34504"/>
    <lineage>
        <taxon>Eukaryota</taxon>
        <taxon>Metazoa</taxon>
        <taxon>Spiralia</taxon>
        <taxon>Lophotrochozoa</taxon>
        <taxon>Platyhelminthes</taxon>
        <taxon>Trematoda</taxon>
        <taxon>Digenea</taxon>
        <taxon>Plagiorchiida</taxon>
        <taxon>Troglotremata</taxon>
        <taxon>Troglotrematidae</taxon>
        <taxon>Paragonimus</taxon>
    </lineage>
</organism>
<dbReference type="Pfam" id="PF00080">
    <property type="entry name" value="Sod_Cu"/>
    <property type="match status" value="1"/>
</dbReference>